<dbReference type="GO" id="GO:0008270">
    <property type="term" value="F:zinc ion binding"/>
    <property type="evidence" value="ECO:0007669"/>
    <property type="project" value="InterPro"/>
</dbReference>
<organism evidence="27">
    <name type="scientific">Thrips palmi</name>
    <name type="common">Melon thrips</name>
    <dbReference type="NCBI Taxonomy" id="161013"/>
    <lineage>
        <taxon>Eukaryota</taxon>
        <taxon>Metazoa</taxon>
        <taxon>Ecdysozoa</taxon>
        <taxon>Arthropoda</taxon>
        <taxon>Hexapoda</taxon>
        <taxon>Insecta</taxon>
        <taxon>Pterygota</taxon>
        <taxon>Neoptera</taxon>
        <taxon>Paraneoptera</taxon>
        <taxon>Thysanoptera</taxon>
        <taxon>Terebrantia</taxon>
        <taxon>Thripoidea</taxon>
        <taxon>Thripidae</taxon>
        <taxon>Thrips</taxon>
    </lineage>
</organism>
<dbReference type="GO" id="GO:0005615">
    <property type="term" value="C:extracellular space"/>
    <property type="evidence" value="ECO:0007669"/>
    <property type="project" value="TreeGrafter"/>
</dbReference>
<evidence type="ECO:0000256" key="19">
    <source>
        <dbReference type="PIRSR" id="PIRSR634016-1"/>
    </source>
</evidence>
<evidence type="ECO:0000256" key="4">
    <source>
        <dbReference type="ARBA" id="ARBA00022438"/>
    </source>
</evidence>
<keyword evidence="9 20" id="KW-0479">Metal-binding</keyword>
<feature type="compositionally biased region" description="Low complexity" evidence="22">
    <location>
        <begin position="924"/>
        <end position="938"/>
    </location>
</feature>
<proteinExistence type="inferred from homology"/>
<dbReference type="InterPro" id="IPR045357">
    <property type="entry name" value="Aminopeptidase_N-like_N"/>
</dbReference>
<evidence type="ECO:0000256" key="20">
    <source>
        <dbReference type="PIRSR" id="PIRSR634016-3"/>
    </source>
</evidence>
<keyword evidence="15" id="KW-0482">Metalloprotease</keyword>
<feature type="domain" description="Aminopeptidase N-like N-terminal" evidence="25">
    <location>
        <begin position="39"/>
        <end position="233"/>
    </location>
</feature>
<keyword evidence="5" id="KW-1003">Cell membrane</keyword>
<dbReference type="PANTHER" id="PTHR11533:SF290">
    <property type="entry name" value="AMINOPEPTIDASE"/>
    <property type="match status" value="1"/>
</dbReference>
<dbReference type="GO" id="GO:0006508">
    <property type="term" value="P:proteolysis"/>
    <property type="evidence" value="ECO:0007669"/>
    <property type="project" value="UniProtKB-KW"/>
</dbReference>
<keyword evidence="4" id="KW-0031">Aminopeptidase</keyword>
<dbReference type="Pfam" id="PF17900">
    <property type="entry name" value="Peptidase_M1_N"/>
    <property type="match status" value="1"/>
</dbReference>
<dbReference type="InterPro" id="IPR001930">
    <property type="entry name" value="Peptidase_M1"/>
</dbReference>
<evidence type="ECO:0000256" key="18">
    <source>
        <dbReference type="ARBA" id="ARBA00023288"/>
    </source>
</evidence>
<comment type="subcellular location">
    <subcellularLocation>
        <location evidence="2">Cell membrane</location>
        <topology evidence="2">Lipid-anchor</topology>
        <topology evidence="2">GPI-anchor</topology>
    </subcellularLocation>
    <subcellularLocation>
        <location evidence="1">Membrane</location>
        <topology evidence="1">Single-pass type II membrane protein</topology>
    </subcellularLocation>
</comment>
<dbReference type="InParanoid" id="A0A6P8Z4I3"/>
<evidence type="ECO:0000256" key="9">
    <source>
        <dbReference type="ARBA" id="ARBA00022723"/>
    </source>
</evidence>
<keyword evidence="16" id="KW-0472">Membrane</keyword>
<feature type="compositionally biased region" description="Pro residues" evidence="22">
    <location>
        <begin position="951"/>
        <end position="974"/>
    </location>
</feature>
<dbReference type="Pfam" id="PF01433">
    <property type="entry name" value="Peptidase_M1"/>
    <property type="match status" value="1"/>
</dbReference>
<keyword evidence="17" id="KW-0325">Glycoprotein</keyword>
<evidence type="ECO:0000256" key="15">
    <source>
        <dbReference type="ARBA" id="ARBA00023049"/>
    </source>
</evidence>
<dbReference type="InterPro" id="IPR014782">
    <property type="entry name" value="Peptidase_M1_dom"/>
</dbReference>
<evidence type="ECO:0000256" key="21">
    <source>
        <dbReference type="PIRSR" id="PIRSR634016-4"/>
    </source>
</evidence>
<evidence type="ECO:0000256" key="16">
    <source>
        <dbReference type="ARBA" id="ARBA00023136"/>
    </source>
</evidence>
<evidence type="ECO:0000313" key="27">
    <source>
        <dbReference type="RefSeq" id="XP_034247408.1"/>
    </source>
</evidence>
<feature type="active site" description="Proton acceptor" evidence="19">
    <location>
        <position position="340"/>
    </location>
</feature>
<keyword evidence="18" id="KW-0449">Lipoprotein</keyword>
<comment type="cofactor">
    <cofactor evidence="20">
        <name>Zn(2+)</name>
        <dbReference type="ChEBI" id="CHEBI:29105"/>
    </cofactor>
    <text evidence="20">Binds 1 zinc ion per subunit.</text>
</comment>
<keyword evidence="7" id="KW-0645">Protease</keyword>
<evidence type="ECO:0000256" key="17">
    <source>
        <dbReference type="ARBA" id="ARBA00023180"/>
    </source>
</evidence>
<dbReference type="SUPFAM" id="SSF63737">
    <property type="entry name" value="Leukotriene A4 hydrolase N-terminal domain"/>
    <property type="match status" value="1"/>
</dbReference>
<evidence type="ECO:0000259" key="23">
    <source>
        <dbReference type="Pfam" id="PF01433"/>
    </source>
</evidence>
<dbReference type="RefSeq" id="XP_034247408.1">
    <property type="nucleotide sequence ID" value="XM_034391517.1"/>
</dbReference>
<dbReference type="CDD" id="cd09601">
    <property type="entry name" value="M1_APN-Q_like"/>
    <property type="match status" value="1"/>
</dbReference>
<dbReference type="SUPFAM" id="SSF55486">
    <property type="entry name" value="Metalloproteases ('zincins'), catalytic domain"/>
    <property type="match status" value="1"/>
</dbReference>
<dbReference type="AlphaFoldDB" id="A0A6P8Z4I3"/>
<dbReference type="OrthoDB" id="10031169at2759"/>
<evidence type="ECO:0000256" key="14">
    <source>
        <dbReference type="ARBA" id="ARBA00022989"/>
    </source>
</evidence>
<dbReference type="InterPro" id="IPR024571">
    <property type="entry name" value="ERAP1-like_C_dom"/>
</dbReference>
<dbReference type="PANTHER" id="PTHR11533">
    <property type="entry name" value="PROTEASE M1 ZINC METALLOPROTEASE"/>
    <property type="match status" value="1"/>
</dbReference>
<dbReference type="Gene3D" id="2.60.40.1730">
    <property type="entry name" value="tricorn interacting facor f3 domain"/>
    <property type="match status" value="1"/>
</dbReference>
<evidence type="ECO:0000313" key="26">
    <source>
        <dbReference type="Proteomes" id="UP000515158"/>
    </source>
</evidence>
<dbReference type="GO" id="GO:0005737">
    <property type="term" value="C:cytoplasm"/>
    <property type="evidence" value="ECO:0007669"/>
    <property type="project" value="TreeGrafter"/>
</dbReference>
<protein>
    <submittedName>
        <fullName evidence="27">Aminopeptidase N-like</fullName>
    </submittedName>
</protein>
<dbReference type="InterPro" id="IPR042097">
    <property type="entry name" value="Aminopeptidase_N-like_N_sf"/>
</dbReference>
<evidence type="ECO:0000256" key="12">
    <source>
        <dbReference type="ARBA" id="ARBA00022833"/>
    </source>
</evidence>
<dbReference type="GO" id="GO:0043171">
    <property type="term" value="P:peptide catabolic process"/>
    <property type="evidence" value="ECO:0007669"/>
    <property type="project" value="TreeGrafter"/>
</dbReference>
<dbReference type="FunFam" id="2.60.40.1730:FF:000001">
    <property type="entry name" value="Leucyl-cystinyl aminopeptidase"/>
    <property type="match status" value="1"/>
</dbReference>
<keyword evidence="14" id="KW-1133">Transmembrane helix</keyword>
<evidence type="ECO:0000259" key="25">
    <source>
        <dbReference type="Pfam" id="PF17900"/>
    </source>
</evidence>
<dbReference type="Pfam" id="PF11838">
    <property type="entry name" value="ERAP1_C"/>
    <property type="match status" value="1"/>
</dbReference>
<evidence type="ECO:0000256" key="1">
    <source>
        <dbReference type="ARBA" id="ARBA00004606"/>
    </source>
</evidence>
<dbReference type="GO" id="GO:0098552">
    <property type="term" value="C:side of membrane"/>
    <property type="evidence" value="ECO:0007669"/>
    <property type="project" value="UniProtKB-KW"/>
</dbReference>
<dbReference type="GeneID" id="117649088"/>
<dbReference type="PRINTS" id="PR00756">
    <property type="entry name" value="ALADIPTASE"/>
</dbReference>
<evidence type="ECO:0000259" key="24">
    <source>
        <dbReference type="Pfam" id="PF11838"/>
    </source>
</evidence>
<reference evidence="27" key="1">
    <citation type="submission" date="2025-08" db="UniProtKB">
        <authorList>
            <consortium name="RefSeq"/>
        </authorList>
    </citation>
    <scope>IDENTIFICATION</scope>
    <source>
        <tissue evidence="27">Total insect</tissue>
    </source>
</reference>
<accession>A0A6P8Z4I3</accession>
<dbReference type="InterPro" id="IPR034016">
    <property type="entry name" value="M1_APN-typ"/>
</dbReference>
<keyword evidence="12 20" id="KW-0862">Zinc</keyword>
<keyword evidence="11" id="KW-0378">Hydrolase</keyword>
<dbReference type="FunFam" id="2.60.40.1910:FF:000008">
    <property type="entry name" value="Aminopeptidase"/>
    <property type="match status" value="1"/>
</dbReference>
<dbReference type="GO" id="GO:0042277">
    <property type="term" value="F:peptide binding"/>
    <property type="evidence" value="ECO:0007669"/>
    <property type="project" value="TreeGrafter"/>
</dbReference>
<dbReference type="Gene3D" id="2.60.40.1910">
    <property type="match status" value="1"/>
</dbReference>
<name>A0A6P8Z4I3_THRPL</name>
<sequence>MADPQPPQRSRQRNLGTSTRTKRAADDVYDETLLPTNVVPTRYTVTMAPNLATGVFYGATDIYINVVEATSRIILHGSPDITFNRVEILKQNAQGTFDDNGDATLLRLRPQEDADRLVVDLQNALVAGEHYLLRFPLFKAYLRNDGQGFFLTSYENANDQRILLAATQFEATAARYAFPCFDEPALKARFKIIVEHDPSLTARSNMPEISRKATALTIVRTEFDDSLPMSTYLLAWVVSTMDSIAATSDASFTTWGRPNMLGQRTVFLANEVGPKALQQLAEFTGIPYALPKVDQFALPDLGAGAMENWGLVTYKEEYLLETGVTTIRAREFIGTSVCHELGHQWAGDLVTLDWWSNTWLNEGFATYFESVICDKIFPDWKLMEKFVADNLHVAVATDALPGQLAMSSPVTTTDAIDEKFGVVSYQKGGAVLLMFEHILGTEVFKKGLNRYLSANSFKTGSPDGLFRAMNVEAVAASSPLPPNTDFATMAKTWTEQAGVPVVTVTRNTAQGAVTLTQEQFFYETPEDQQKTLWYVPIPDIVNPKTKDWTKTAPVRWLTPDAPTIADLDVDASATEWIVVNPRQIGYYLVNYDADNWKLLHQALLNTPDELHPSTRTQLVHDSLAMARAGKLDYATALPFLQALKAERSPAVWKAGIEALTFLRDRLANTEAGTALKAFIQQITADAYDALGFGSSSPPVVYTNEDEERYLRYLVASHACYADGKKCVEDAVKAVTSVFDEFVDLPADVADAALCTAVRNSDALARSVLEEYMDVEELPERRSYALALGCTRNHNTLETLLDNVLNGRGHPIPTRADLHMLVDAILSQRDNHRFMLDYFKKNYIQLKEFGGRAYTTSLLNSLIEDIRAAEEVEEIARFIAQAYPDPSSTERRDTELRLDLAMKGLEWHRKYFTEVSQWLYAATNTGPVTTTTTPTTPTTPIVPPRPTTTRPPTTPPTRPPTGPPGPPTTSAPQPQPTTARPNSASTANGVASLVATVLLALTLRTAGCC</sequence>
<comment type="similarity">
    <text evidence="3">Belongs to the peptidase M1 family.</text>
</comment>
<feature type="binding site" evidence="20">
    <location>
        <position position="343"/>
    </location>
    <ligand>
        <name>Zn(2+)</name>
        <dbReference type="ChEBI" id="CHEBI:29105"/>
        <note>catalytic</note>
    </ligand>
</feature>
<dbReference type="GO" id="GO:0070006">
    <property type="term" value="F:metalloaminopeptidase activity"/>
    <property type="evidence" value="ECO:0007669"/>
    <property type="project" value="TreeGrafter"/>
</dbReference>
<feature type="binding site" evidence="20">
    <location>
        <position position="339"/>
    </location>
    <ligand>
        <name>Zn(2+)</name>
        <dbReference type="ChEBI" id="CHEBI:29105"/>
        <note>catalytic</note>
    </ligand>
</feature>
<feature type="region of interest" description="Disordered" evidence="22">
    <location>
        <begin position="924"/>
        <end position="984"/>
    </location>
</feature>
<evidence type="ECO:0000256" key="2">
    <source>
        <dbReference type="ARBA" id="ARBA00004609"/>
    </source>
</evidence>
<dbReference type="Gene3D" id="1.10.390.10">
    <property type="entry name" value="Neutral Protease Domain 2"/>
    <property type="match status" value="1"/>
</dbReference>
<keyword evidence="26" id="KW-1185">Reference proteome</keyword>
<evidence type="ECO:0000256" key="6">
    <source>
        <dbReference type="ARBA" id="ARBA00022622"/>
    </source>
</evidence>
<feature type="site" description="Transition state stabilizer" evidence="21">
    <location>
        <position position="425"/>
    </location>
</feature>
<dbReference type="FunFam" id="1.10.390.10:FF:000013">
    <property type="entry name" value="Aminopeptidase N"/>
    <property type="match status" value="1"/>
</dbReference>
<feature type="region of interest" description="Disordered" evidence="22">
    <location>
        <begin position="1"/>
        <end position="23"/>
    </location>
</feature>
<gene>
    <name evidence="27" type="primary">LOC117649088</name>
</gene>
<dbReference type="KEGG" id="tpal:117649088"/>
<dbReference type="Gene3D" id="1.25.50.20">
    <property type="match status" value="1"/>
</dbReference>
<keyword evidence="13" id="KW-0735">Signal-anchor</keyword>
<dbReference type="InterPro" id="IPR050344">
    <property type="entry name" value="Peptidase_M1_aminopeptidases"/>
</dbReference>
<keyword evidence="10" id="KW-0732">Signal</keyword>
<feature type="binding site" evidence="20">
    <location>
        <position position="362"/>
    </location>
    <ligand>
        <name>Zn(2+)</name>
        <dbReference type="ChEBI" id="CHEBI:29105"/>
        <note>catalytic</note>
    </ligand>
</feature>
<feature type="domain" description="ERAP1-like C-terminal" evidence="24">
    <location>
        <begin position="576"/>
        <end position="889"/>
    </location>
</feature>
<dbReference type="Proteomes" id="UP000515158">
    <property type="component" value="Unplaced"/>
</dbReference>
<evidence type="ECO:0000256" key="7">
    <source>
        <dbReference type="ARBA" id="ARBA00022670"/>
    </source>
</evidence>
<keyword evidence="8" id="KW-0812">Transmembrane</keyword>
<evidence type="ECO:0000256" key="11">
    <source>
        <dbReference type="ARBA" id="ARBA00022801"/>
    </source>
</evidence>
<evidence type="ECO:0000256" key="3">
    <source>
        <dbReference type="ARBA" id="ARBA00010136"/>
    </source>
</evidence>
<evidence type="ECO:0000256" key="8">
    <source>
        <dbReference type="ARBA" id="ARBA00022692"/>
    </source>
</evidence>
<keyword evidence="6" id="KW-0336">GPI-anchor</keyword>
<evidence type="ECO:0000256" key="22">
    <source>
        <dbReference type="SAM" id="MobiDB-lite"/>
    </source>
</evidence>
<evidence type="ECO:0000256" key="13">
    <source>
        <dbReference type="ARBA" id="ARBA00022968"/>
    </source>
</evidence>
<feature type="domain" description="Peptidase M1 membrane alanine aminopeptidase" evidence="23">
    <location>
        <begin position="271"/>
        <end position="471"/>
    </location>
</feature>
<evidence type="ECO:0000256" key="10">
    <source>
        <dbReference type="ARBA" id="ARBA00022729"/>
    </source>
</evidence>
<dbReference type="InterPro" id="IPR027268">
    <property type="entry name" value="Peptidase_M4/M1_CTD_sf"/>
</dbReference>
<evidence type="ECO:0000256" key="5">
    <source>
        <dbReference type="ARBA" id="ARBA00022475"/>
    </source>
</evidence>
<dbReference type="GO" id="GO:0005886">
    <property type="term" value="C:plasma membrane"/>
    <property type="evidence" value="ECO:0007669"/>
    <property type="project" value="UniProtKB-SubCell"/>
</dbReference>